<evidence type="ECO:0000256" key="5">
    <source>
        <dbReference type="ARBA" id="ARBA00023136"/>
    </source>
</evidence>
<dbReference type="GO" id="GO:0007165">
    <property type="term" value="P:signal transduction"/>
    <property type="evidence" value="ECO:0007669"/>
    <property type="project" value="UniProtKB-KW"/>
</dbReference>
<comment type="subcellular location">
    <subcellularLocation>
        <location evidence="1 8">Cell membrane</location>
        <topology evidence="1 8">Multi-pass membrane protein</topology>
    </subcellularLocation>
</comment>
<comment type="function">
    <text evidence="8">Gustatory receptor which mediates acceptance or avoidance behavior, depending on its substrates.</text>
</comment>
<comment type="similarity">
    <text evidence="8">Belongs to the insect chemoreceptor superfamily. Gustatory receptor (GR) family.</text>
</comment>
<keyword evidence="3 8" id="KW-0812">Transmembrane</keyword>
<dbReference type="InParanoid" id="A0A1S4KKJ1"/>
<keyword evidence="4 8" id="KW-1133">Transmembrane helix</keyword>
<sequence length="389" mass="45658">MNRFNHQRRSQGLECVRFEQFLLQFYIMPDLKLINAFRINGIRIVQLNGKLRLQPHNGHFAFLVSWGVCLVTIYCGYTEVFSRVNFYMETTVETAGFIRYNVITFSVLASSVLFLLKQNTIQEIIENLICFDEECTNITNNCKMPMKLRWTEIQLVFVCSTYTIILVSRLVWFTTTYAQAGFYRTITLVLMVFVEFLMRTQHIFIQLFAENMARRYQLLRLLLNINRCSLVTIVKFYGNLCTIHRLAADAFGIQSILLVLTSFVSCAINCYLSIWLVQESRSLTKILMESIYLVPLVSLFFGFTYQFERLVQEEQEFKNAIKSLQYEATEEHSEDYLNFLDLINLKLMTESPKITACGLFTVNLQVFYNVFAAIVTYIMILFQFRDFEK</sequence>
<proteinExistence type="inferred from homology"/>
<feature type="transmembrane region" description="Helical" evidence="8">
    <location>
        <begin position="153"/>
        <end position="175"/>
    </location>
</feature>
<dbReference type="GO" id="GO:0005886">
    <property type="term" value="C:plasma membrane"/>
    <property type="evidence" value="ECO:0007669"/>
    <property type="project" value="UniProtKB-SubCell"/>
</dbReference>
<accession>A0A1S4KKJ1</accession>
<keyword evidence="10" id="KW-1185">Reference proteome</keyword>
<evidence type="ECO:0000256" key="3">
    <source>
        <dbReference type="ARBA" id="ARBA00022692"/>
    </source>
</evidence>
<dbReference type="EnsemblMetazoa" id="CPIJ039856-RD">
    <property type="protein sequence ID" value="CPIJ039856-PD"/>
    <property type="gene ID" value="CPIJ039856"/>
</dbReference>
<dbReference type="Pfam" id="PF08395">
    <property type="entry name" value="7tm_7"/>
    <property type="match status" value="1"/>
</dbReference>
<dbReference type="AlphaFoldDB" id="A0A1S4KKJ1"/>
<keyword evidence="6 8" id="KW-0675">Receptor</keyword>
<dbReference type="PANTHER" id="PTHR21143:SF133">
    <property type="entry name" value="GUSTATORY AND PHEROMONE RECEPTOR 32A-RELATED"/>
    <property type="match status" value="1"/>
</dbReference>
<keyword evidence="5 8" id="KW-0472">Membrane</keyword>
<comment type="caution">
    <text evidence="8">Lacks conserved residue(s) required for the propagation of feature annotation.</text>
</comment>
<protein>
    <recommendedName>
        <fullName evidence="8">Gustatory receptor</fullName>
    </recommendedName>
</protein>
<evidence type="ECO:0000256" key="8">
    <source>
        <dbReference type="RuleBase" id="RU363108"/>
    </source>
</evidence>
<evidence type="ECO:0000256" key="2">
    <source>
        <dbReference type="ARBA" id="ARBA00022475"/>
    </source>
</evidence>
<evidence type="ECO:0000256" key="4">
    <source>
        <dbReference type="ARBA" id="ARBA00022989"/>
    </source>
</evidence>
<feature type="transmembrane region" description="Helical" evidence="8">
    <location>
        <begin position="218"/>
        <end position="238"/>
    </location>
</feature>
<dbReference type="Proteomes" id="UP000002320">
    <property type="component" value="Unassembled WGS sequence"/>
</dbReference>
<evidence type="ECO:0000256" key="6">
    <source>
        <dbReference type="ARBA" id="ARBA00023170"/>
    </source>
</evidence>
<dbReference type="GO" id="GO:0050909">
    <property type="term" value="P:sensory perception of taste"/>
    <property type="evidence" value="ECO:0007669"/>
    <property type="project" value="InterPro"/>
</dbReference>
<dbReference type="GO" id="GO:0007635">
    <property type="term" value="P:chemosensory behavior"/>
    <property type="evidence" value="ECO:0007669"/>
    <property type="project" value="TreeGrafter"/>
</dbReference>
<keyword evidence="2 8" id="KW-1003">Cell membrane</keyword>
<dbReference type="OrthoDB" id="7762783at2759"/>
<feature type="transmembrane region" description="Helical" evidence="8">
    <location>
        <begin position="366"/>
        <end position="384"/>
    </location>
</feature>
<keyword evidence="7 8" id="KW-0807">Transducer</keyword>
<evidence type="ECO:0000256" key="7">
    <source>
        <dbReference type="ARBA" id="ARBA00023224"/>
    </source>
</evidence>
<dbReference type="VEuPathDB" id="VectorBase:CPIJ039856"/>
<dbReference type="GO" id="GO:0030424">
    <property type="term" value="C:axon"/>
    <property type="evidence" value="ECO:0007669"/>
    <property type="project" value="TreeGrafter"/>
</dbReference>
<feature type="transmembrane region" description="Helical" evidence="8">
    <location>
        <begin position="60"/>
        <end position="77"/>
    </location>
</feature>
<evidence type="ECO:0000313" key="10">
    <source>
        <dbReference type="Proteomes" id="UP000002320"/>
    </source>
</evidence>
<dbReference type="PANTHER" id="PTHR21143">
    <property type="entry name" value="INVERTEBRATE GUSTATORY RECEPTOR"/>
    <property type="match status" value="1"/>
</dbReference>
<evidence type="ECO:0000313" key="9">
    <source>
        <dbReference type="EnsemblMetazoa" id="CPIJ039856-PD"/>
    </source>
</evidence>
<organism evidence="9 10">
    <name type="scientific">Culex quinquefasciatus</name>
    <name type="common">Southern house mosquito</name>
    <name type="synonym">Culex pungens</name>
    <dbReference type="NCBI Taxonomy" id="7176"/>
    <lineage>
        <taxon>Eukaryota</taxon>
        <taxon>Metazoa</taxon>
        <taxon>Ecdysozoa</taxon>
        <taxon>Arthropoda</taxon>
        <taxon>Hexapoda</taxon>
        <taxon>Insecta</taxon>
        <taxon>Pterygota</taxon>
        <taxon>Neoptera</taxon>
        <taxon>Endopterygota</taxon>
        <taxon>Diptera</taxon>
        <taxon>Nematocera</taxon>
        <taxon>Culicoidea</taxon>
        <taxon>Culicidae</taxon>
        <taxon>Culicinae</taxon>
        <taxon>Culicini</taxon>
        <taxon>Culex</taxon>
        <taxon>Culex</taxon>
    </lineage>
</organism>
<reference evidence="9" key="1">
    <citation type="submission" date="2020-05" db="UniProtKB">
        <authorList>
            <consortium name="EnsemblMetazoa"/>
        </authorList>
    </citation>
    <scope>IDENTIFICATION</scope>
    <source>
        <strain evidence="9">JHB</strain>
    </source>
</reference>
<feature type="transmembrane region" description="Helical" evidence="8">
    <location>
        <begin position="181"/>
        <end position="198"/>
    </location>
</feature>
<feature type="transmembrane region" description="Helical" evidence="8">
    <location>
        <begin position="97"/>
        <end position="116"/>
    </location>
</feature>
<dbReference type="FunCoup" id="A0A1S4KKJ1">
    <property type="interactions" value="9"/>
</dbReference>
<dbReference type="GO" id="GO:0030425">
    <property type="term" value="C:dendrite"/>
    <property type="evidence" value="ECO:0007669"/>
    <property type="project" value="TreeGrafter"/>
</dbReference>
<feature type="transmembrane region" description="Helical" evidence="8">
    <location>
        <begin position="286"/>
        <end position="307"/>
    </location>
</feature>
<dbReference type="GO" id="GO:0008049">
    <property type="term" value="P:male courtship behavior"/>
    <property type="evidence" value="ECO:0007669"/>
    <property type="project" value="TreeGrafter"/>
</dbReference>
<feature type="transmembrane region" description="Helical" evidence="8">
    <location>
        <begin position="250"/>
        <end position="274"/>
    </location>
</feature>
<dbReference type="VEuPathDB" id="VectorBase:CQUJHB020314"/>
<evidence type="ECO:0000256" key="1">
    <source>
        <dbReference type="ARBA" id="ARBA00004651"/>
    </source>
</evidence>
<dbReference type="GO" id="GO:0043025">
    <property type="term" value="C:neuronal cell body"/>
    <property type="evidence" value="ECO:0007669"/>
    <property type="project" value="TreeGrafter"/>
</dbReference>
<name>A0A1S4KKJ1_CULQU</name>
<dbReference type="InterPro" id="IPR013604">
    <property type="entry name" value="7TM_chemorcpt"/>
</dbReference>